<reference evidence="9" key="1">
    <citation type="submission" date="2007-04" db="EMBL/GenBank/DDBJ databases">
        <title>Annotation of Pediculus humanus corporis strain USDA.</title>
        <authorList>
            <person name="Kirkness E."/>
            <person name="Hannick L."/>
            <person name="Hass B."/>
            <person name="Bruggner R."/>
            <person name="Lawson D."/>
            <person name="Bidwell S."/>
            <person name="Joardar V."/>
            <person name="Caler E."/>
            <person name="Walenz B."/>
            <person name="Inman J."/>
            <person name="Schobel S."/>
            <person name="Galinsky K."/>
            <person name="Amedeo P."/>
            <person name="Strausberg R."/>
        </authorList>
    </citation>
    <scope>NUCLEOTIDE SEQUENCE</scope>
    <source>
        <strain evidence="9">USDA</strain>
    </source>
</reference>
<evidence type="ECO:0000256" key="7">
    <source>
        <dbReference type="SAM" id="SignalP"/>
    </source>
</evidence>
<evidence type="ECO:0000256" key="1">
    <source>
        <dbReference type="ARBA" id="ARBA00001913"/>
    </source>
</evidence>
<evidence type="ECO:0000259" key="8">
    <source>
        <dbReference type="Pfam" id="PF00884"/>
    </source>
</evidence>
<dbReference type="GO" id="GO:0003943">
    <property type="term" value="F:N-acetylgalactosamine-4-sulfatase activity"/>
    <property type="evidence" value="ECO:0007669"/>
    <property type="project" value="UniProtKB-EC"/>
</dbReference>
<dbReference type="InterPro" id="IPR017850">
    <property type="entry name" value="Alkaline_phosphatase_core_sf"/>
</dbReference>
<dbReference type="EMBL" id="AAZO01007537">
    <property type="status" value="NOT_ANNOTATED_CDS"/>
    <property type="molecule type" value="Genomic_DNA"/>
</dbReference>
<dbReference type="GO" id="GO:0046872">
    <property type="term" value="F:metal ion binding"/>
    <property type="evidence" value="ECO:0007669"/>
    <property type="project" value="UniProtKB-KW"/>
</dbReference>
<dbReference type="Gene3D" id="3.30.1120.10">
    <property type="match status" value="1"/>
</dbReference>
<name>E0W490_PEDHC</name>
<dbReference type="PROSITE" id="PS00523">
    <property type="entry name" value="SULFATASE_1"/>
    <property type="match status" value="1"/>
</dbReference>
<dbReference type="AlphaFoldDB" id="E0W490"/>
<dbReference type="EC" id="3.1.6.12" evidence="9"/>
<evidence type="ECO:0000256" key="5">
    <source>
        <dbReference type="ARBA" id="ARBA00022837"/>
    </source>
</evidence>
<dbReference type="OrthoDB" id="103349at2759"/>
<keyword evidence="4 9" id="KW-0378">Hydrolase</keyword>
<keyword evidence="6" id="KW-0325">Glycoprotein</keyword>
<dbReference type="InParanoid" id="E0W490"/>
<dbReference type="CDD" id="cd16029">
    <property type="entry name" value="4-S"/>
    <property type="match status" value="1"/>
</dbReference>
<dbReference type="GeneID" id="8239845"/>
<evidence type="ECO:0000313" key="11">
    <source>
        <dbReference type="Proteomes" id="UP000009046"/>
    </source>
</evidence>
<dbReference type="Proteomes" id="UP000009046">
    <property type="component" value="Unassembled WGS sequence"/>
</dbReference>
<organism>
    <name type="scientific">Pediculus humanus subsp. corporis</name>
    <name type="common">Body louse</name>
    <dbReference type="NCBI Taxonomy" id="121224"/>
    <lineage>
        <taxon>Eukaryota</taxon>
        <taxon>Metazoa</taxon>
        <taxon>Ecdysozoa</taxon>
        <taxon>Arthropoda</taxon>
        <taxon>Hexapoda</taxon>
        <taxon>Insecta</taxon>
        <taxon>Pterygota</taxon>
        <taxon>Neoptera</taxon>
        <taxon>Paraneoptera</taxon>
        <taxon>Psocodea</taxon>
        <taxon>Troctomorpha</taxon>
        <taxon>Phthiraptera</taxon>
        <taxon>Anoplura</taxon>
        <taxon>Pediculidae</taxon>
        <taxon>Pediculus</taxon>
    </lineage>
</organism>
<evidence type="ECO:0000256" key="3">
    <source>
        <dbReference type="ARBA" id="ARBA00022723"/>
    </source>
</evidence>
<dbReference type="InterPro" id="IPR024607">
    <property type="entry name" value="Sulfatase_CS"/>
</dbReference>
<gene>
    <name evidence="10" type="primary">8239845</name>
    <name evidence="9" type="ORF">Phum_PHUM616230</name>
</gene>
<dbReference type="VEuPathDB" id="VectorBase:PHUM616230"/>
<protein>
    <submittedName>
        <fullName evidence="9">Arylsulfatase B, putative</fullName>
        <ecNumber evidence="9">3.1.6.12</ecNumber>
    </submittedName>
</protein>
<reference evidence="9" key="2">
    <citation type="submission" date="2007-04" db="EMBL/GenBank/DDBJ databases">
        <title>The genome of the human body louse.</title>
        <authorList>
            <consortium name="The Human Body Louse Genome Consortium"/>
            <person name="Kirkness E."/>
            <person name="Walenz B."/>
            <person name="Hass B."/>
            <person name="Bruggner R."/>
            <person name="Strausberg R."/>
        </authorList>
    </citation>
    <scope>NUCLEOTIDE SEQUENCE</scope>
    <source>
        <strain evidence="9">USDA</strain>
    </source>
</reference>
<comment type="cofactor">
    <cofactor evidence="1">
        <name>Ca(2+)</name>
        <dbReference type="ChEBI" id="CHEBI:29108"/>
    </cofactor>
</comment>
<dbReference type="InterPro" id="IPR000917">
    <property type="entry name" value="Sulfatase_N"/>
</dbReference>
<dbReference type="PROSITE" id="PS00149">
    <property type="entry name" value="SULFATASE_2"/>
    <property type="match status" value="1"/>
</dbReference>
<evidence type="ECO:0000256" key="2">
    <source>
        <dbReference type="ARBA" id="ARBA00008779"/>
    </source>
</evidence>
<dbReference type="PANTHER" id="PTHR10342">
    <property type="entry name" value="ARYLSULFATASE"/>
    <property type="match status" value="1"/>
</dbReference>
<dbReference type="CTD" id="8239845"/>
<dbReference type="eggNOG" id="KOG3867">
    <property type="taxonomic scope" value="Eukaryota"/>
</dbReference>
<keyword evidence="3" id="KW-0479">Metal-binding</keyword>
<comment type="similarity">
    <text evidence="2">Belongs to the sulfatase family.</text>
</comment>
<feature type="chain" id="PRO_5011412890" evidence="7">
    <location>
        <begin position="28"/>
        <end position="610"/>
    </location>
</feature>
<dbReference type="SUPFAM" id="SSF53649">
    <property type="entry name" value="Alkaline phosphatase-like"/>
    <property type="match status" value="1"/>
</dbReference>
<dbReference type="STRING" id="121224.E0W490"/>
<dbReference type="RefSeq" id="XP_002433184.1">
    <property type="nucleotide sequence ID" value="XM_002433139.1"/>
</dbReference>
<dbReference type="EnsemblMetazoa" id="PHUM616230-RA">
    <property type="protein sequence ID" value="PHUM616230-PA"/>
    <property type="gene ID" value="PHUM616230"/>
</dbReference>
<dbReference type="EMBL" id="DS235886">
    <property type="protein sequence ID" value="EEB20446.1"/>
    <property type="molecule type" value="Genomic_DNA"/>
</dbReference>
<keyword evidence="11" id="KW-1185">Reference proteome</keyword>
<dbReference type="Pfam" id="PF00884">
    <property type="entry name" value="Sulfatase"/>
    <property type="match status" value="1"/>
</dbReference>
<proteinExistence type="inferred from homology"/>
<feature type="signal peptide" evidence="7">
    <location>
        <begin position="1"/>
        <end position="27"/>
    </location>
</feature>
<evidence type="ECO:0000313" key="9">
    <source>
        <dbReference type="EMBL" id="EEB20446.1"/>
    </source>
</evidence>
<dbReference type="OMA" id="HTIEYRY"/>
<keyword evidence="7" id="KW-0732">Signal</keyword>
<feature type="domain" description="Sulfatase N-terminal" evidence="8">
    <location>
        <begin position="41"/>
        <end position="368"/>
    </location>
</feature>
<evidence type="ECO:0000313" key="10">
    <source>
        <dbReference type="EnsemblMetazoa" id="PHUM616230-PA"/>
    </source>
</evidence>
<sequence length="610" mass="69162">MMETWKNMKIIFFIIINLYLLPRKTSSAPSSSNNNNNGKQPNIIFILADDLGWNDLSFHGSDQIQTPNLDALAYNGVILNSQYVLPVCTPSRAALMTGMYPIHNGMQGLPLEASEPRALPAGKLLPSYLKDLGYTTRMVGKWHLGYYQKEFTPTYRGFDSHLGYWNGIVSYYDYILQEDDNRKPRSSLNGFDMRRNITPAYDLQGRYATEMFTDEAVHLIRSHNKNTPLFLYMSHLAVHAGNPGKFLEAPQEAINKFLHIADPNRRTFAGMVQKLDESVGRLIAALEESNMLHNSIIVFSADNGAPTIGGYPNWGSNYPLRGIKETLWEGGTRGVSFIWSPLIKNTPRVSNELIHISDWLPTLYAAAGGNMENVKNLDGVNQWPSISENLPSERNEILLNIDEILQTAAIRMNSRKYHWKLVVGTVNNGTYDEYFGEGTNKFPENNPPYDFNAVANSQVYRTLERLAQKRLLTYPTSKEKMKVLRRDATIRCDYKIINPNRCNPSDGPNQVCLYDIKRDPCELNNLTPFYPNVASYLFRALVQHRESLVPQESKELQQDLADPVNFNGTWTPWIDSNGVPFVVTRSGTGNFNIDPLSVLTSDYKDSFLTR</sequence>
<accession>E0W490</accession>
<dbReference type="HOGENOM" id="CLU_006332_10_1_1"/>
<dbReference type="Gene3D" id="3.40.720.10">
    <property type="entry name" value="Alkaline Phosphatase, subunit A"/>
    <property type="match status" value="1"/>
</dbReference>
<dbReference type="KEGG" id="phu:Phum_PHUM616230"/>
<dbReference type="InterPro" id="IPR047115">
    <property type="entry name" value="ARSB"/>
</dbReference>
<evidence type="ECO:0000256" key="6">
    <source>
        <dbReference type="ARBA" id="ARBA00023180"/>
    </source>
</evidence>
<dbReference type="PANTHER" id="PTHR10342:SF264">
    <property type="entry name" value="MIP05773P-RELATED"/>
    <property type="match status" value="1"/>
</dbReference>
<reference evidence="10" key="3">
    <citation type="submission" date="2021-02" db="UniProtKB">
        <authorList>
            <consortium name="EnsemblMetazoa"/>
        </authorList>
    </citation>
    <scope>IDENTIFICATION</scope>
    <source>
        <strain evidence="10">USDA</strain>
    </source>
</reference>
<keyword evidence="5" id="KW-0106">Calcium</keyword>
<evidence type="ECO:0000256" key="4">
    <source>
        <dbReference type="ARBA" id="ARBA00022801"/>
    </source>
</evidence>